<feature type="transmembrane region" description="Helical" evidence="8">
    <location>
        <begin position="131"/>
        <end position="150"/>
    </location>
</feature>
<dbReference type="Pfam" id="PF03009">
    <property type="entry name" value="GDPD"/>
    <property type="match status" value="1"/>
</dbReference>
<dbReference type="InterPro" id="IPR017946">
    <property type="entry name" value="PLC-like_Pdiesterase_TIM-brl"/>
</dbReference>
<keyword evidence="3 8" id="KW-0812">Transmembrane</keyword>
<dbReference type="Gene3D" id="3.20.20.190">
    <property type="entry name" value="Phosphatidylinositol (PI) phosphodiesterase"/>
    <property type="match status" value="1"/>
</dbReference>
<accession>A0ABM1K9X7</accession>
<comment type="subcellular location">
    <subcellularLocation>
        <location evidence="1">Membrane</location>
        <topology evidence="1">Multi-pass membrane protein</topology>
    </subcellularLocation>
</comment>
<keyword evidence="4" id="KW-0378">Hydrolase</keyword>
<evidence type="ECO:0000313" key="10">
    <source>
        <dbReference type="Proteomes" id="UP000694871"/>
    </source>
</evidence>
<dbReference type="Proteomes" id="UP000694871">
    <property type="component" value="Unplaced"/>
</dbReference>
<evidence type="ECO:0000256" key="7">
    <source>
        <dbReference type="ARBA" id="ARBA00023180"/>
    </source>
</evidence>
<dbReference type="GeneID" id="107113675"/>
<sequence length="393" mass="45400">MDSGAVTIKKSKLRKLKVARQRLLQRYEHHPLVSCLAGLYGCRWRRYQRQKVEPGEWCCSKRECAFYPVLAAAFCFSFVFLYLWGEGQNDYDNFDWFNHNNLGVWFLWSIVLLVMAALSFSYILLLLVGTVLVLVFSIAALTVITVEWTVQWQTVVLSMQVTAPFMHVAALLFMVLLSWPVALYTFRLKKKVLQVMVSVPYMALLLFLFFIPLGMYSPCIREEGTLGPKPALIGHRGAPMVAPENTLMSFVKTIEHEGDGFETDVAISFDGVPFLMHDRTLARTTNIWEVQPANASSDAAMFTWDVLSTLNSGKWFFKNKPFYNMPALSHSDRKWAEEQTIYQLSDFLKLADRDDKLVIFDLYRPPQQHPYRDEWINRILEVVLNESKIKPHL</sequence>
<evidence type="ECO:0000256" key="1">
    <source>
        <dbReference type="ARBA" id="ARBA00004141"/>
    </source>
</evidence>
<organism evidence="10 11">
    <name type="scientific">Gekko japonicus</name>
    <name type="common">Schlegel's Japanese gecko</name>
    <dbReference type="NCBI Taxonomy" id="146911"/>
    <lineage>
        <taxon>Eukaryota</taxon>
        <taxon>Metazoa</taxon>
        <taxon>Chordata</taxon>
        <taxon>Craniata</taxon>
        <taxon>Vertebrata</taxon>
        <taxon>Euteleostomi</taxon>
        <taxon>Lepidosauria</taxon>
        <taxon>Squamata</taxon>
        <taxon>Bifurcata</taxon>
        <taxon>Gekkota</taxon>
        <taxon>Gekkonidae</taxon>
        <taxon>Gekkoninae</taxon>
        <taxon>Gekko</taxon>
    </lineage>
</organism>
<keyword evidence="6 8" id="KW-0472">Membrane</keyword>
<feature type="transmembrane region" description="Helical" evidence="8">
    <location>
        <begin position="105"/>
        <end position="124"/>
    </location>
</feature>
<feature type="transmembrane region" description="Helical" evidence="8">
    <location>
        <begin position="198"/>
        <end position="216"/>
    </location>
</feature>
<evidence type="ECO:0000256" key="6">
    <source>
        <dbReference type="ARBA" id="ARBA00023136"/>
    </source>
</evidence>
<dbReference type="RefSeq" id="XP_015270514.1">
    <property type="nucleotide sequence ID" value="XM_015415028.1"/>
</dbReference>
<feature type="domain" description="GP-PDE" evidence="9">
    <location>
        <begin position="230"/>
        <end position="393"/>
    </location>
</feature>
<feature type="non-terminal residue" evidence="11">
    <location>
        <position position="393"/>
    </location>
</feature>
<dbReference type="SUPFAM" id="SSF51695">
    <property type="entry name" value="PLC-like phosphodiesterases"/>
    <property type="match status" value="1"/>
</dbReference>
<dbReference type="PROSITE" id="PS51704">
    <property type="entry name" value="GP_PDE"/>
    <property type="match status" value="1"/>
</dbReference>
<dbReference type="InterPro" id="IPR030395">
    <property type="entry name" value="GP_PDE_dom"/>
</dbReference>
<feature type="transmembrane region" description="Helical" evidence="8">
    <location>
        <begin position="65"/>
        <end position="85"/>
    </location>
</feature>
<evidence type="ECO:0000256" key="8">
    <source>
        <dbReference type="SAM" id="Phobius"/>
    </source>
</evidence>
<protein>
    <submittedName>
        <fullName evidence="11">Glycerophosphodiester phosphodiesterase domain-containing protein 4-like</fullName>
    </submittedName>
</protein>
<evidence type="ECO:0000313" key="11">
    <source>
        <dbReference type="RefSeq" id="XP_015270514.1"/>
    </source>
</evidence>
<name>A0ABM1K9X7_GEKJA</name>
<keyword evidence="10" id="KW-1185">Reference proteome</keyword>
<dbReference type="PANTHER" id="PTHR23344:SF13">
    <property type="entry name" value="GLYCEROPHOSPHODIESTER PHOSPHODIESTERASE DOMAIN-CONTAINING PROTEIN 4"/>
    <property type="match status" value="1"/>
</dbReference>
<proteinExistence type="inferred from homology"/>
<keyword evidence="5 8" id="KW-1133">Transmembrane helix</keyword>
<feature type="transmembrane region" description="Helical" evidence="8">
    <location>
        <begin position="165"/>
        <end position="186"/>
    </location>
</feature>
<evidence type="ECO:0000256" key="4">
    <source>
        <dbReference type="ARBA" id="ARBA00022801"/>
    </source>
</evidence>
<evidence type="ECO:0000256" key="3">
    <source>
        <dbReference type="ARBA" id="ARBA00022692"/>
    </source>
</evidence>
<keyword evidence="7" id="KW-0325">Glycoprotein</keyword>
<dbReference type="PANTHER" id="PTHR23344">
    <property type="entry name" value="GLYCEROPHOSPHORYL DIESTER PHOSPHODIESTERASE"/>
    <property type="match status" value="1"/>
</dbReference>
<evidence type="ECO:0000256" key="2">
    <source>
        <dbReference type="ARBA" id="ARBA00007277"/>
    </source>
</evidence>
<gene>
    <name evidence="11" type="primary">LOC107113675</name>
</gene>
<comment type="similarity">
    <text evidence="2">Belongs to the glycerophosphoryl diester phosphodiesterase family.</text>
</comment>
<evidence type="ECO:0000256" key="5">
    <source>
        <dbReference type="ARBA" id="ARBA00022989"/>
    </source>
</evidence>
<reference evidence="11" key="1">
    <citation type="submission" date="2025-08" db="UniProtKB">
        <authorList>
            <consortium name="RefSeq"/>
        </authorList>
    </citation>
    <scope>IDENTIFICATION</scope>
</reference>
<evidence type="ECO:0000259" key="9">
    <source>
        <dbReference type="PROSITE" id="PS51704"/>
    </source>
</evidence>